<evidence type="ECO:0000259" key="2">
    <source>
        <dbReference type="Pfam" id="PF00144"/>
    </source>
</evidence>
<evidence type="ECO:0000256" key="1">
    <source>
        <dbReference type="SAM" id="SignalP"/>
    </source>
</evidence>
<keyword evidence="1" id="KW-0732">Signal</keyword>
<evidence type="ECO:0000313" key="4">
    <source>
        <dbReference type="Proteomes" id="UP001301653"/>
    </source>
</evidence>
<organism evidence="3 4">
    <name type="scientific">Stenotrophomonas capsici</name>
    <dbReference type="NCBI Taxonomy" id="3110230"/>
    <lineage>
        <taxon>Bacteria</taxon>
        <taxon>Pseudomonadati</taxon>
        <taxon>Pseudomonadota</taxon>
        <taxon>Gammaproteobacteria</taxon>
        <taxon>Lysobacterales</taxon>
        <taxon>Lysobacteraceae</taxon>
        <taxon>Stenotrophomonas</taxon>
    </lineage>
</organism>
<dbReference type="Pfam" id="PF00144">
    <property type="entry name" value="Beta-lactamase"/>
    <property type="match status" value="1"/>
</dbReference>
<keyword evidence="3" id="KW-0378">Hydrolase</keyword>
<dbReference type="Proteomes" id="UP001301653">
    <property type="component" value="Unassembled WGS sequence"/>
</dbReference>
<dbReference type="InterPro" id="IPR001466">
    <property type="entry name" value="Beta-lactam-related"/>
</dbReference>
<feature type="domain" description="Beta-lactamase-related" evidence="2">
    <location>
        <begin position="63"/>
        <end position="348"/>
    </location>
</feature>
<feature type="signal peptide" evidence="1">
    <location>
        <begin position="1"/>
        <end position="21"/>
    </location>
</feature>
<dbReference type="EMBL" id="JAYFUH010000260">
    <property type="protein sequence ID" value="MEA5669528.1"/>
    <property type="molecule type" value="Genomic_DNA"/>
</dbReference>
<name>A0ABU5V841_9GAMM</name>
<comment type="caution">
    <text evidence="3">The sequence shown here is derived from an EMBL/GenBank/DDBJ whole genome shotgun (WGS) entry which is preliminary data.</text>
</comment>
<dbReference type="InterPro" id="IPR050789">
    <property type="entry name" value="Diverse_Enzym_Activities"/>
</dbReference>
<proteinExistence type="predicted"/>
<dbReference type="Gene3D" id="3.40.710.10">
    <property type="entry name" value="DD-peptidase/beta-lactamase superfamily"/>
    <property type="match status" value="1"/>
</dbReference>
<evidence type="ECO:0000313" key="3">
    <source>
        <dbReference type="EMBL" id="MEA5669528.1"/>
    </source>
</evidence>
<dbReference type="InterPro" id="IPR012338">
    <property type="entry name" value="Beta-lactam/transpept-like"/>
</dbReference>
<sequence length="369" mass="40142">MPRLIRLALLAVLASFVPCLAASAAASTSPDWTVADPASQGLDAIRLAALDAAIRGGEAPDTTSVLVVHRGKLVHEAYFNGADRTTLHNTRSLTKSVTAMLVGAAIDRGLIVGVDAKVLGFFPERTPAHPGRFKDATTVEDLLSMSAQWECDDNNEYSAGHEERMYVSADWTGFTLDLPERGYAPWVKRPADSPHGRAFAYCTANSFLLGAIVERASAMPLERFAADALERPLGISGSVWQHASEGVGMGGGGTEYRSRDLARLGQLLADGGRWNGRQVLSPGWVQAMMQVRAQTPFDADYGYQMWRFTFTMGAQELHAWTMSGNGGNAVFVVPDKQLVVVVTRTRYNQRGMHQETRKLLQDYILSALP</sequence>
<feature type="chain" id="PRO_5047062452" evidence="1">
    <location>
        <begin position="22"/>
        <end position="369"/>
    </location>
</feature>
<dbReference type="PANTHER" id="PTHR43283:SF7">
    <property type="entry name" value="BETA-LACTAMASE-RELATED DOMAIN-CONTAINING PROTEIN"/>
    <property type="match status" value="1"/>
</dbReference>
<gene>
    <name evidence="3" type="ORF">VA603_18515</name>
</gene>
<reference evidence="3 4" key="1">
    <citation type="submission" date="2023-12" db="EMBL/GenBank/DDBJ databases">
        <title>Stenotrophomonas guangdongensis sp. nov., isolated from wilted pepper plants (Capsicum annuum).</title>
        <authorList>
            <person name="Qiu M."/>
            <person name="Li Y."/>
            <person name="Liu Q."/>
            <person name="Zhang X."/>
            <person name="Huang Y."/>
            <person name="Guo R."/>
            <person name="Hu M."/>
            <person name="Zhou J."/>
            <person name="Zhou X."/>
        </authorList>
    </citation>
    <scope>NUCLEOTIDE SEQUENCE [LARGE SCALE GENOMIC DNA]</scope>
    <source>
        <strain evidence="3 4">MH1</strain>
    </source>
</reference>
<protein>
    <submittedName>
        <fullName evidence="3">Serine hydrolase</fullName>
        <ecNumber evidence="3">3.-.-.-</ecNumber>
    </submittedName>
</protein>
<dbReference type="EC" id="3.-.-.-" evidence="3"/>
<dbReference type="SUPFAM" id="SSF56601">
    <property type="entry name" value="beta-lactamase/transpeptidase-like"/>
    <property type="match status" value="1"/>
</dbReference>
<dbReference type="PANTHER" id="PTHR43283">
    <property type="entry name" value="BETA-LACTAMASE-RELATED"/>
    <property type="match status" value="1"/>
</dbReference>
<keyword evidence="4" id="KW-1185">Reference proteome</keyword>
<dbReference type="GO" id="GO:0016787">
    <property type="term" value="F:hydrolase activity"/>
    <property type="evidence" value="ECO:0007669"/>
    <property type="project" value="UniProtKB-KW"/>
</dbReference>
<accession>A0ABU5V841</accession>
<dbReference type="RefSeq" id="WP_323439706.1">
    <property type="nucleotide sequence ID" value="NZ_JAYFUH010000260.1"/>
</dbReference>